<organism evidence="2 3">
    <name type="scientific">Adlercreutzia equolifaciens subsp. celatus</name>
    <dbReference type="NCBI Taxonomy" id="394340"/>
    <lineage>
        <taxon>Bacteria</taxon>
        <taxon>Bacillati</taxon>
        <taxon>Actinomycetota</taxon>
        <taxon>Coriobacteriia</taxon>
        <taxon>Eggerthellales</taxon>
        <taxon>Eggerthellaceae</taxon>
        <taxon>Adlercreutzia</taxon>
    </lineage>
</organism>
<dbReference type="CDD" id="cd00093">
    <property type="entry name" value="HTH_XRE"/>
    <property type="match status" value="1"/>
</dbReference>
<dbReference type="AlphaFoldDB" id="A0A369P4D8"/>
<dbReference type="InterPro" id="IPR001387">
    <property type="entry name" value="Cro/C1-type_HTH"/>
</dbReference>
<feature type="domain" description="HTH cro/C1-type" evidence="1">
    <location>
        <begin position="158"/>
        <end position="215"/>
    </location>
</feature>
<proteinExistence type="predicted"/>
<evidence type="ECO:0000313" key="3">
    <source>
        <dbReference type="Proteomes" id="UP000253805"/>
    </source>
</evidence>
<dbReference type="InterPro" id="IPR010982">
    <property type="entry name" value="Lambda_DNA-bd_dom_sf"/>
</dbReference>
<dbReference type="SMART" id="SM00530">
    <property type="entry name" value="HTH_XRE"/>
    <property type="match status" value="1"/>
</dbReference>
<dbReference type="SUPFAM" id="SSF47413">
    <property type="entry name" value="lambda repressor-like DNA-binding domains"/>
    <property type="match status" value="1"/>
</dbReference>
<dbReference type="RefSeq" id="WP_114548201.1">
    <property type="nucleotide sequence ID" value="NZ_DBGDPA010000039.1"/>
</dbReference>
<reference evidence="2 3" key="1">
    <citation type="journal article" date="2018" name="Elife">
        <title>Discovery and characterization of a prevalent human gut bacterial enzyme sufficient for the inactivation of a family of plant toxins.</title>
        <authorList>
            <person name="Koppel N."/>
            <person name="Bisanz J.E."/>
            <person name="Pandelia M.E."/>
            <person name="Turnbaugh P.J."/>
            <person name="Balskus E.P."/>
        </authorList>
    </citation>
    <scope>NUCLEOTIDE SEQUENCE [LARGE SCALE GENOMIC DNA]</scope>
    <source>
        <strain evidence="2 3">OB21 GAM 11</strain>
    </source>
</reference>
<name>A0A369P4D8_9ACTN</name>
<dbReference type="GO" id="GO:0003677">
    <property type="term" value="F:DNA binding"/>
    <property type="evidence" value="ECO:0007669"/>
    <property type="project" value="InterPro"/>
</dbReference>
<dbReference type="EMBL" id="PPUT01000001">
    <property type="protein sequence ID" value="RDC46964.1"/>
    <property type="molecule type" value="Genomic_DNA"/>
</dbReference>
<accession>A0A369P4D8</accession>
<evidence type="ECO:0000313" key="2">
    <source>
        <dbReference type="EMBL" id="RDC46964.1"/>
    </source>
</evidence>
<comment type="caution">
    <text evidence="2">The sequence shown here is derived from an EMBL/GenBank/DDBJ whole genome shotgun (WGS) entry which is preliminary data.</text>
</comment>
<protein>
    <submittedName>
        <fullName evidence="2">Transcriptional regulator</fullName>
    </submittedName>
</protein>
<dbReference type="Gene3D" id="1.10.260.40">
    <property type="entry name" value="lambda repressor-like DNA-binding domains"/>
    <property type="match status" value="1"/>
</dbReference>
<evidence type="ECO:0000259" key="1">
    <source>
        <dbReference type="PROSITE" id="PS50943"/>
    </source>
</evidence>
<dbReference type="Pfam" id="PF01381">
    <property type="entry name" value="HTH_3"/>
    <property type="match status" value="1"/>
</dbReference>
<sequence length="218" mass="24651">MGEYRYAIVELPPSPYAHDLQEVLAFVFDIGVNLAGCTGEQVAQAFMASGLAEEFEKQNPVYVAGKSSYDLLRIMLPLLPCDEVPAPELRYDRTPDFWAGWALAQYQMTTGCSYRSIFATATYDEIRSMYWPLHEAPESKFVAIFDEMRTERAKATNLRTLREAAGLSQSQLAKASGVGVRSIQLYEQRQKDINKAQGIALYRLSRALRCTMEQLLER</sequence>
<gene>
    <name evidence="2" type="ORF">C1850_00520</name>
</gene>
<dbReference type="Proteomes" id="UP000253805">
    <property type="component" value="Unassembled WGS sequence"/>
</dbReference>
<dbReference type="PROSITE" id="PS50943">
    <property type="entry name" value="HTH_CROC1"/>
    <property type="match status" value="1"/>
</dbReference>